<keyword evidence="2 3" id="KW-0040">ANK repeat</keyword>
<feature type="repeat" description="ANK" evidence="3">
    <location>
        <begin position="100"/>
        <end position="139"/>
    </location>
</feature>
<dbReference type="SUPFAM" id="SSF48403">
    <property type="entry name" value="Ankyrin repeat"/>
    <property type="match status" value="1"/>
</dbReference>
<evidence type="ECO:0000313" key="5">
    <source>
        <dbReference type="Proteomes" id="UP000739411"/>
    </source>
</evidence>
<dbReference type="PANTHER" id="PTHR24189:SF50">
    <property type="entry name" value="ANKYRIN REPEAT AND SOCS BOX PROTEIN 2"/>
    <property type="match status" value="1"/>
</dbReference>
<comment type="caution">
    <text evidence="4">The sequence shown here is derived from an EMBL/GenBank/DDBJ whole genome shotgun (WGS) entry which is preliminary data.</text>
</comment>
<protein>
    <submittedName>
        <fullName evidence="4">Ankyrin repeat domain-containing protein</fullName>
    </submittedName>
</protein>
<accession>A0A935MQ81</accession>
<evidence type="ECO:0000313" key="4">
    <source>
        <dbReference type="EMBL" id="MBK7414543.1"/>
    </source>
</evidence>
<organism evidence="4 5">
    <name type="scientific">Candidatus Dechloromonas phosphorivorans</name>
    <dbReference type="NCBI Taxonomy" id="2899244"/>
    <lineage>
        <taxon>Bacteria</taxon>
        <taxon>Pseudomonadati</taxon>
        <taxon>Pseudomonadota</taxon>
        <taxon>Betaproteobacteria</taxon>
        <taxon>Rhodocyclales</taxon>
        <taxon>Azonexaceae</taxon>
        <taxon>Dechloromonas</taxon>
    </lineage>
</organism>
<dbReference type="Proteomes" id="UP000739411">
    <property type="component" value="Unassembled WGS sequence"/>
</dbReference>
<dbReference type="Pfam" id="PF12796">
    <property type="entry name" value="Ank_2"/>
    <property type="match status" value="2"/>
</dbReference>
<dbReference type="InterPro" id="IPR002110">
    <property type="entry name" value="Ankyrin_rpt"/>
</dbReference>
<feature type="repeat" description="ANK" evidence="3">
    <location>
        <begin position="247"/>
        <end position="279"/>
    </location>
</feature>
<dbReference type="EMBL" id="JADJMS010000009">
    <property type="protein sequence ID" value="MBK7414543.1"/>
    <property type="molecule type" value="Genomic_DNA"/>
</dbReference>
<dbReference type="PROSITE" id="PS50088">
    <property type="entry name" value="ANK_REPEAT"/>
    <property type="match status" value="2"/>
</dbReference>
<name>A0A935MQ81_9RHOO</name>
<proteinExistence type="predicted"/>
<keyword evidence="1" id="KW-0677">Repeat</keyword>
<dbReference type="SMART" id="SM00248">
    <property type="entry name" value="ANK"/>
    <property type="match status" value="5"/>
</dbReference>
<sequence length="330" mass="35846">MGQKSLTIANESRSPNRDLIALIEEHMSRSDTAPDPYSIDRLKCADSLNVFRIFSDDVPYIDPNLSYTDKSLFNEVRNFKVRSVSTLIKAGSNPNSIDPNGETPLFTAIRSMDYKTDSSIISVINLLIDAGADVNAIGYQGQPLLICALSSYGKEEAAIRLISAGAKVDVSHPRYGSSMYAASTSIEAMQALLSTGASIDGLGPNRFSNLPGEWTALMKLCAGYKTSIAEIKWLLEVGANPNARDHLGWTPLMIASWKREIEFVKALVTRGADIHAVNSDGMNALDLAMASRDLDLFNKKKNASSFEVDKLEIVDYLSNELGLTKAAGAI</sequence>
<reference evidence="4 5" key="1">
    <citation type="submission" date="2020-10" db="EMBL/GenBank/DDBJ databases">
        <title>Connecting structure to function with the recovery of over 1000 high-quality activated sludge metagenome-assembled genomes encoding full-length rRNA genes using long-read sequencing.</title>
        <authorList>
            <person name="Singleton C.M."/>
            <person name="Petriglieri F."/>
            <person name="Kristensen J.M."/>
            <person name="Kirkegaard R.H."/>
            <person name="Michaelsen T.Y."/>
            <person name="Andersen M.H."/>
            <person name="Karst S.M."/>
            <person name="Dueholm M.S."/>
            <person name="Nielsen P.H."/>
            <person name="Albertsen M."/>
        </authorList>
    </citation>
    <scope>NUCLEOTIDE SEQUENCE [LARGE SCALE GENOMIC DNA]</scope>
    <source>
        <strain evidence="4">EsbW_18-Q3-R4-48_BATAC.463</strain>
    </source>
</reference>
<evidence type="ECO:0000256" key="3">
    <source>
        <dbReference type="PROSITE-ProRule" id="PRU00023"/>
    </source>
</evidence>
<dbReference type="Gene3D" id="1.25.40.20">
    <property type="entry name" value="Ankyrin repeat-containing domain"/>
    <property type="match status" value="1"/>
</dbReference>
<dbReference type="InterPro" id="IPR050745">
    <property type="entry name" value="Multifunctional_regulatory"/>
</dbReference>
<dbReference type="AlphaFoldDB" id="A0A935MQ81"/>
<dbReference type="PROSITE" id="PS50297">
    <property type="entry name" value="ANK_REP_REGION"/>
    <property type="match status" value="2"/>
</dbReference>
<dbReference type="InterPro" id="IPR036770">
    <property type="entry name" value="Ankyrin_rpt-contain_sf"/>
</dbReference>
<evidence type="ECO:0000256" key="1">
    <source>
        <dbReference type="ARBA" id="ARBA00022737"/>
    </source>
</evidence>
<gene>
    <name evidence="4" type="ORF">IPJ38_04920</name>
</gene>
<evidence type="ECO:0000256" key="2">
    <source>
        <dbReference type="ARBA" id="ARBA00023043"/>
    </source>
</evidence>
<dbReference type="PANTHER" id="PTHR24189">
    <property type="entry name" value="MYOTROPHIN"/>
    <property type="match status" value="1"/>
</dbReference>